<feature type="non-terminal residue" evidence="8">
    <location>
        <position position="1"/>
    </location>
</feature>
<evidence type="ECO:0000256" key="6">
    <source>
        <dbReference type="ARBA" id="ARBA00023049"/>
    </source>
</evidence>
<keyword evidence="6" id="KW-0482">Metalloprotease</keyword>
<dbReference type="Gene3D" id="1.10.1370.30">
    <property type="match status" value="1"/>
</dbReference>
<evidence type="ECO:0000256" key="1">
    <source>
        <dbReference type="ARBA" id="ARBA00001947"/>
    </source>
</evidence>
<dbReference type="GO" id="GO:0046872">
    <property type="term" value="F:metal ion binding"/>
    <property type="evidence" value="ECO:0007669"/>
    <property type="project" value="UniProtKB-KW"/>
</dbReference>
<evidence type="ECO:0000313" key="8">
    <source>
        <dbReference type="EMBL" id="GAI88671.1"/>
    </source>
</evidence>
<feature type="domain" description="Peptidase M3A/M3B catalytic" evidence="7">
    <location>
        <begin position="67"/>
        <end position="261"/>
    </location>
</feature>
<evidence type="ECO:0000256" key="4">
    <source>
        <dbReference type="ARBA" id="ARBA00022801"/>
    </source>
</evidence>
<gene>
    <name evidence="8" type="ORF">S12H4_37878</name>
</gene>
<dbReference type="GO" id="GO:0006508">
    <property type="term" value="P:proteolysis"/>
    <property type="evidence" value="ECO:0007669"/>
    <property type="project" value="UniProtKB-KW"/>
</dbReference>
<organism evidence="8">
    <name type="scientific">marine sediment metagenome</name>
    <dbReference type="NCBI Taxonomy" id="412755"/>
    <lineage>
        <taxon>unclassified sequences</taxon>
        <taxon>metagenomes</taxon>
        <taxon>ecological metagenomes</taxon>
    </lineage>
</organism>
<dbReference type="EMBL" id="BARW01022752">
    <property type="protein sequence ID" value="GAI88671.1"/>
    <property type="molecule type" value="Genomic_DNA"/>
</dbReference>
<keyword evidence="5" id="KW-0862">Zinc</keyword>
<proteinExistence type="predicted"/>
<dbReference type="Pfam" id="PF01432">
    <property type="entry name" value="Peptidase_M3"/>
    <property type="match status" value="1"/>
</dbReference>
<evidence type="ECO:0000259" key="7">
    <source>
        <dbReference type="Pfam" id="PF01432"/>
    </source>
</evidence>
<dbReference type="AlphaFoldDB" id="X1TBC0"/>
<feature type="non-terminal residue" evidence="8">
    <location>
        <position position="267"/>
    </location>
</feature>
<sequence>HYIEKIKRSVPHLLSEIEEQLILEKDQYGIRAWSELQAKWLNTREFDVMVEGVMKVLSYGEANSLITYPDRATRISTNKSIYGLLGKNQEIFSSALRSICSDWMKNAKRRNYDSPMHHSLIINDTTQVVIDNLMRVIEENVGVYQRYLLLKAKVMDLPKLTCADVRAPLEAPSMKKRSWKEAKELALEAYGTVDNDFKKYVSDMFERNHIDASVRKGKRNGAYCASWYNGKTAFILQSFTGALNEIYTLAHELGHAVHDYLRANSGL</sequence>
<dbReference type="SUPFAM" id="SSF55486">
    <property type="entry name" value="Metalloproteases ('zincins'), catalytic domain"/>
    <property type="match status" value="1"/>
</dbReference>
<dbReference type="InterPro" id="IPR001567">
    <property type="entry name" value="Pept_M3A_M3B_dom"/>
</dbReference>
<comment type="caution">
    <text evidence="8">The sequence shown here is derived from an EMBL/GenBank/DDBJ whole genome shotgun (WGS) entry which is preliminary data.</text>
</comment>
<comment type="cofactor">
    <cofactor evidence="1">
        <name>Zn(2+)</name>
        <dbReference type="ChEBI" id="CHEBI:29105"/>
    </cofactor>
</comment>
<dbReference type="GO" id="GO:0004222">
    <property type="term" value="F:metalloendopeptidase activity"/>
    <property type="evidence" value="ECO:0007669"/>
    <property type="project" value="InterPro"/>
</dbReference>
<evidence type="ECO:0000256" key="5">
    <source>
        <dbReference type="ARBA" id="ARBA00022833"/>
    </source>
</evidence>
<evidence type="ECO:0000256" key="3">
    <source>
        <dbReference type="ARBA" id="ARBA00022723"/>
    </source>
</evidence>
<accession>X1TBC0</accession>
<evidence type="ECO:0000256" key="2">
    <source>
        <dbReference type="ARBA" id="ARBA00022670"/>
    </source>
</evidence>
<protein>
    <recommendedName>
        <fullName evidence="7">Peptidase M3A/M3B catalytic domain-containing protein</fullName>
    </recommendedName>
</protein>
<keyword evidence="3" id="KW-0479">Metal-binding</keyword>
<name>X1TBC0_9ZZZZ</name>
<keyword evidence="4" id="KW-0378">Hydrolase</keyword>
<reference evidence="8" key="1">
    <citation type="journal article" date="2014" name="Front. Microbiol.">
        <title>High frequency of phylogenetically diverse reductive dehalogenase-homologous genes in deep subseafloor sedimentary metagenomes.</title>
        <authorList>
            <person name="Kawai M."/>
            <person name="Futagami T."/>
            <person name="Toyoda A."/>
            <person name="Takaki Y."/>
            <person name="Nishi S."/>
            <person name="Hori S."/>
            <person name="Arai W."/>
            <person name="Tsubouchi T."/>
            <person name="Morono Y."/>
            <person name="Uchiyama I."/>
            <person name="Ito T."/>
            <person name="Fujiyama A."/>
            <person name="Inagaki F."/>
            <person name="Takami H."/>
        </authorList>
    </citation>
    <scope>NUCLEOTIDE SEQUENCE</scope>
    <source>
        <strain evidence="8">Expedition CK06-06</strain>
    </source>
</reference>
<keyword evidence="2" id="KW-0645">Protease</keyword>